<evidence type="ECO:0000256" key="1">
    <source>
        <dbReference type="RuleBase" id="RU003884"/>
    </source>
</evidence>
<gene>
    <name evidence="4" type="ORF">NK667_06260</name>
</gene>
<reference evidence="4" key="1">
    <citation type="submission" date="2022-07" db="EMBL/GenBank/DDBJ databases">
        <title>Pseudomonas nunamit sp. nov. an antifungal species isolated from Greenland.</title>
        <authorList>
            <person name="Ntana F."/>
            <person name="Hennessy R.C."/>
            <person name="Zervas A."/>
            <person name="Stougaard P."/>
        </authorList>
    </citation>
    <scope>NUCLEOTIDE SEQUENCE</scope>
    <source>
        <strain evidence="4">In5</strain>
    </source>
</reference>
<dbReference type="Pfam" id="PF13953">
    <property type="entry name" value="PapC_C"/>
    <property type="match status" value="1"/>
</dbReference>
<dbReference type="Gene3D" id="2.60.40.2070">
    <property type="match status" value="1"/>
</dbReference>
<keyword evidence="1" id="KW-0813">Transport</keyword>
<dbReference type="InterPro" id="IPR025949">
    <property type="entry name" value="PapC-like_C"/>
</dbReference>
<sequence length="785" mass="85999">MSQGWARSFQCPLWAATCACWLMIVPRTEAGDLPPPPSGMEAVADAQLFLELVVNQMNTGRVVAVEQRGGRFFLPATALRDSGMQLPDNISAEVDLDSLSGLHSEYDSAGQRLLLNVPPDWLPEQFVGNREVYPRTPALSSFGALLNYDLYLNDTDDAGTYLAAWNEVRLFDSWGTLSNTGQYRRTLSGDAVSTLNNGYLRYDTTWRFSDDERLLTYEAGDLVSGALPWSSSVRLGGVQLSRDFGVRPDLVTYPLPQFAGEAAVPSSVDLFINGYKSSSADLQPGPYTLTNIPFINGAGEAVVVTTDALGRQVSTTVPFYVTSSLLQKGLSDFSVAAGTLRRDYGLQDFSYGPGVTSGSLRYGVSDNFTLESHAEASDSLTLGGVGGNLRLGNFGVLNTALSQSQFDSESGQQLSLGYQYSSQRYSFSYQRLQRRDQYADLTVIDSPYTTLSKRSEQATLSLNLDTWGSLGVGYFDVRAADDSRTRLLNLTWSKPLWRNTSFYLSGNREIGDSNWAVQAQLVIPFDLRGSLAISSERSKTGQSQQRVNYSRAVPTEGGLGFNLGYAQGDGPAYRQADLTWRLQSVQLQAGVYGTSEAETRWADASGSLVWMDRQVFAANRIDDAFVVVSTDGYADIPVRYENQQVGQTDRNGHLLVPWSSAYYRGKYEIDPLNLPANVRSPNVEQRIAVRRGSGYLLEFPLSRVIAASIVLVDAQQKELPLGSGVVHEQSGTQTVVGWDGLVYLENLQAQNNLRVTLADGGTCQVQFAVDMQQQQIPLIGPLVCQ</sequence>
<feature type="chain" id="PRO_5046447044" evidence="2">
    <location>
        <begin position="31"/>
        <end position="785"/>
    </location>
</feature>
<name>A0ABY5EKJ6_9PSED</name>
<dbReference type="RefSeq" id="WP_054617240.1">
    <property type="nucleotide sequence ID" value="NZ_CP101125.1"/>
</dbReference>
<keyword evidence="2" id="KW-0732">Signal</keyword>
<protein>
    <submittedName>
        <fullName evidence="4">Fimbria/pilus outer membrane usher protein</fullName>
    </submittedName>
</protein>
<comment type="similarity">
    <text evidence="1">Belongs to the fimbrial export usher family.</text>
</comment>
<accession>A0ABY5EKJ6</accession>
<dbReference type="InterPro" id="IPR018030">
    <property type="entry name" value="Fimbrial_membr_usher_CS"/>
</dbReference>
<evidence type="ECO:0000313" key="4">
    <source>
        <dbReference type="EMBL" id="UTO15947.1"/>
    </source>
</evidence>
<dbReference type="PANTHER" id="PTHR30451:SF5">
    <property type="entry name" value="SLR0019 PROTEIN"/>
    <property type="match status" value="1"/>
</dbReference>
<evidence type="ECO:0000259" key="3">
    <source>
        <dbReference type="Pfam" id="PF13953"/>
    </source>
</evidence>
<keyword evidence="1" id="KW-0998">Cell outer membrane</keyword>
<comment type="subcellular location">
    <subcellularLocation>
        <location evidence="1">Cell outer membrane</location>
        <topology evidence="1">Multi-pass membrane protein</topology>
    </subcellularLocation>
</comment>
<dbReference type="Gene3D" id="2.60.40.2610">
    <property type="entry name" value="Outer membrane usher protein FimD, plug domain"/>
    <property type="match status" value="1"/>
</dbReference>
<dbReference type="InterPro" id="IPR000015">
    <property type="entry name" value="Fimb_usher"/>
</dbReference>
<dbReference type="Pfam" id="PF00577">
    <property type="entry name" value="Usher"/>
    <property type="match status" value="1"/>
</dbReference>
<dbReference type="PROSITE" id="PS51257">
    <property type="entry name" value="PROKAR_LIPOPROTEIN"/>
    <property type="match status" value="1"/>
</dbReference>
<feature type="domain" description="PapC-like C-terminal" evidence="3">
    <location>
        <begin position="709"/>
        <end position="769"/>
    </location>
</feature>
<dbReference type="InterPro" id="IPR042186">
    <property type="entry name" value="FimD_plug_dom"/>
</dbReference>
<dbReference type="PROSITE" id="PS01151">
    <property type="entry name" value="FIMBRIAL_USHER"/>
    <property type="match status" value="1"/>
</dbReference>
<dbReference type="InterPro" id="IPR043142">
    <property type="entry name" value="PapC-like_C_sf"/>
</dbReference>
<organism evidence="4 5">
    <name type="scientific">Pseudomonas nunensis</name>
    <dbReference type="NCBI Taxonomy" id="2961896"/>
    <lineage>
        <taxon>Bacteria</taxon>
        <taxon>Pseudomonadati</taxon>
        <taxon>Pseudomonadota</taxon>
        <taxon>Gammaproteobacteria</taxon>
        <taxon>Pseudomonadales</taxon>
        <taxon>Pseudomonadaceae</taxon>
        <taxon>Pseudomonas</taxon>
    </lineage>
</organism>
<proteinExistence type="inferred from homology"/>
<dbReference type="Proteomes" id="UP001059607">
    <property type="component" value="Chromosome"/>
</dbReference>
<dbReference type="EMBL" id="CP101125">
    <property type="protein sequence ID" value="UTO15947.1"/>
    <property type="molecule type" value="Genomic_DNA"/>
</dbReference>
<keyword evidence="1" id="KW-0812">Transmembrane</keyword>
<evidence type="ECO:0000256" key="2">
    <source>
        <dbReference type="SAM" id="SignalP"/>
    </source>
</evidence>
<keyword evidence="1" id="KW-1029">Fimbrium biogenesis</keyword>
<keyword evidence="5" id="KW-1185">Reference proteome</keyword>
<feature type="signal peptide" evidence="2">
    <location>
        <begin position="1"/>
        <end position="30"/>
    </location>
</feature>
<dbReference type="PANTHER" id="PTHR30451">
    <property type="entry name" value="OUTER MEMBRANE USHER PROTEIN"/>
    <property type="match status" value="1"/>
</dbReference>
<keyword evidence="1" id="KW-0472">Membrane</keyword>
<evidence type="ECO:0000313" key="5">
    <source>
        <dbReference type="Proteomes" id="UP001059607"/>
    </source>
</evidence>
<dbReference type="Gene3D" id="2.60.40.3110">
    <property type="match status" value="1"/>
</dbReference>